<sequence length="422" mass="44872">MLARYVSVVGGMTVPFLLYAALAVVLGPPQPEGWPRASRWRLGAAVAGLVAGAGFAAVRATAVVTSRTAVNIPTLVACVAADLVLLAVLVVLVGRPSWGWEGRFAPLANTVACVALALAFFRAVPEMILQLTAFIEPGEATFTSDMLLRVLGFLCAWAAIAVFAFMYFRACRRSPVRLTRITVVVFGLLLVLAHVTGLVSVLHAAHRVHLHGHAFRAVVWLTNNAAGIVLLVTAAVFLIPMVFAFAATLRRVPEQPNPARLRHEIAERRRSRRWVLASALGFGVLVATRTVAVAKVNEVPTLSPPEPYEVDDGNAVIALADIGDGHLHRFAYDASGTEVRFITILKNGGAYGVGLDACENCGPAGYYEKDGKIICKRCDVAINPATIGFKGGCNPIPIDFTVDGGSLMVPTSALDQSAKIFA</sequence>
<comment type="caution">
    <text evidence="3">The sequence shown here is derived from an EMBL/GenBank/DDBJ whole genome shotgun (WGS) entry which is preliminary data.</text>
</comment>
<dbReference type="Pfam" id="PF10080">
    <property type="entry name" value="FtrD-like"/>
    <property type="match status" value="1"/>
</dbReference>
<dbReference type="EMBL" id="AKFT01000177">
    <property type="protein sequence ID" value="EJF39504.1"/>
    <property type="molecule type" value="Genomic_DNA"/>
</dbReference>
<accession>J0MYK5</accession>
<keyword evidence="1" id="KW-0812">Transmembrane</keyword>
<keyword evidence="1" id="KW-1133">Transmembrane helix</keyword>
<feature type="transmembrane region" description="Helical" evidence="1">
    <location>
        <begin position="225"/>
        <end position="253"/>
    </location>
</feature>
<evidence type="ECO:0000256" key="1">
    <source>
        <dbReference type="SAM" id="Phobius"/>
    </source>
</evidence>
<dbReference type="eggNOG" id="COG4393">
    <property type="taxonomic scope" value="Bacteria"/>
</dbReference>
<feature type="transmembrane region" description="Helical" evidence="1">
    <location>
        <begin position="180"/>
        <end position="205"/>
    </location>
</feature>
<keyword evidence="1" id="KW-0472">Membrane</keyword>
<dbReference type="RefSeq" id="WP_008732742.1">
    <property type="nucleotide sequence ID" value="NZ_AKFT01000177.1"/>
</dbReference>
<feature type="transmembrane region" description="Helical" evidence="1">
    <location>
        <begin position="146"/>
        <end position="168"/>
    </location>
</feature>
<reference evidence="3 4" key="1">
    <citation type="submission" date="2012-05" db="EMBL/GenBank/DDBJ databases">
        <authorList>
            <person name="Harkins D.M."/>
            <person name="Madupu R."/>
            <person name="Durkin A.S."/>
            <person name="Torralba M."/>
            <person name="Methe B."/>
            <person name="Sutton G.G."/>
            <person name="Nelson K.E."/>
        </authorList>
    </citation>
    <scope>NUCLEOTIDE SEQUENCE [LARGE SCALE GENOMIC DNA]</scope>
    <source>
        <strain evidence="3 4">F0489</strain>
    </source>
</reference>
<feature type="transmembrane region" description="Helical" evidence="1">
    <location>
        <begin position="104"/>
        <end position="124"/>
    </location>
</feature>
<feature type="transmembrane region" description="Helical" evidence="1">
    <location>
        <begin position="40"/>
        <end position="60"/>
    </location>
</feature>
<dbReference type="OrthoDB" id="9792533at2"/>
<evidence type="ECO:0000313" key="4">
    <source>
        <dbReference type="Proteomes" id="UP000002941"/>
    </source>
</evidence>
<organism evidence="3 4">
    <name type="scientific">Actinomyces massiliensis F0489</name>
    <dbReference type="NCBI Taxonomy" id="1125718"/>
    <lineage>
        <taxon>Bacteria</taxon>
        <taxon>Bacillati</taxon>
        <taxon>Actinomycetota</taxon>
        <taxon>Actinomycetes</taxon>
        <taxon>Actinomycetales</taxon>
        <taxon>Actinomycetaceae</taxon>
        <taxon>Actinomyces</taxon>
    </lineage>
</organism>
<gene>
    <name evidence="3" type="ORF">HMPREF1318_0047</name>
</gene>
<feature type="transmembrane region" description="Helical" evidence="1">
    <location>
        <begin position="274"/>
        <end position="294"/>
    </location>
</feature>
<proteinExistence type="predicted"/>
<dbReference type="PATRIC" id="fig|1125718.3.peg.2215"/>
<protein>
    <submittedName>
        <fullName evidence="3">Membrane protein, PF10080 family</fullName>
    </submittedName>
</protein>
<dbReference type="Proteomes" id="UP000002941">
    <property type="component" value="Unassembled WGS sequence"/>
</dbReference>
<dbReference type="InterPro" id="IPR018758">
    <property type="entry name" value="FtrD-like"/>
</dbReference>
<feature type="transmembrane region" description="Helical" evidence="1">
    <location>
        <begin position="6"/>
        <end position="28"/>
    </location>
</feature>
<name>J0MYK5_9ACTO</name>
<feature type="transmembrane region" description="Helical" evidence="1">
    <location>
        <begin position="72"/>
        <end position="92"/>
    </location>
</feature>
<evidence type="ECO:0000259" key="2">
    <source>
        <dbReference type="Pfam" id="PF10080"/>
    </source>
</evidence>
<dbReference type="AlphaFoldDB" id="J0MYK5"/>
<feature type="domain" description="Membrane iron-sulfur containing protein FtrD-like" evidence="2">
    <location>
        <begin position="323"/>
        <end position="421"/>
    </location>
</feature>
<keyword evidence="4" id="KW-1185">Reference proteome</keyword>
<evidence type="ECO:0000313" key="3">
    <source>
        <dbReference type="EMBL" id="EJF39504.1"/>
    </source>
</evidence>